<reference evidence="2 3" key="1">
    <citation type="submission" date="2020-01" db="EMBL/GenBank/DDBJ databases">
        <title>Genome sequence of Desulfovibrio aerotolerans DSM 16695(T).</title>
        <authorList>
            <person name="Karnachuk O."/>
            <person name="Avakyan M."/>
            <person name="Mardanov A."/>
            <person name="Kadnikov V."/>
            <person name="Ravin N."/>
        </authorList>
    </citation>
    <scope>NUCLEOTIDE SEQUENCE [LARGE SCALE GENOMIC DNA]</scope>
    <source>
        <strain evidence="2 3">DSM 16695</strain>
    </source>
</reference>
<gene>
    <name evidence="2" type="ORF">GTA51_00245</name>
</gene>
<accession>A0A7C9IR04</accession>
<dbReference type="AlphaFoldDB" id="A0A7C9IR04"/>
<evidence type="ECO:0000313" key="2">
    <source>
        <dbReference type="EMBL" id="MYL81567.1"/>
    </source>
</evidence>
<organism evidence="2 3">
    <name type="scientific">Solidesulfovibrio aerotolerans</name>
    <dbReference type="NCBI Taxonomy" id="295255"/>
    <lineage>
        <taxon>Bacteria</taxon>
        <taxon>Pseudomonadati</taxon>
        <taxon>Thermodesulfobacteriota</taxon>
        <taxon>Desulfovibrionia</taxon>
        <taxon>Desulfovibrionales</taxon>
        <taxon>Desulfovibrionaceae</taxon>
        <taxon>Solidesulfovibrio</taxon>
    </lineage>
</organism>
<evidence type="ECO:0000313" key="3">
    <source>
        <dbReference type="Proteomes" id="UP000482487"/>
    </source>
</evidence>
<feature type="compositionally biased region" description="Basic and acidic residues" evidence="1">
    <location>
        <begin position="150"/>
        <end position="166"/>
    </location>
</feature>
<keyword evidence="3" id="KW-1185">Reference proteome</keyword>
<feature type="region of interest" description="Disordered" evidence="1">
    <location>
        <begin position="140"/>
        <end position="178"/>
    </location>
</feature>
<dbReference type="EMBL" id="WVUD01000001">
    <property type="protein sequence ID" value="MYL81567.1"/>
    <property type="molecule type" value="Genomic_DNA"/>
</dbReference>
<protein>
    <submittedName>
        <fullName evidence="2">DUF3987 domain-containing protein</fullName>
    </submittedName>
</protein>
<dbReference type="OrthoDB" id="6272730at2"/>
<dbReference type="RefSeq" id="WP_160957711.1">
    <property type="nucleotide sequence ID" value="NZ_WVUD01000001.1"/>
</dbReference>
<name>A0A7C9IR04_9BACT</name>
<sequence>MSGRPLVASLPCARQEAQPDDPIGLNLKEWPRFSFDACPGILGEFVRLATRDSEADPAAVCITALVRFGAEVYGYAPDKGPHLYVGETVHSPRLFAVICGSTSKARKGTSRHPVAKLFGREHCLPADLKVWGVPLPARESGGPLSTGEGLAHHVRDESDEERERRQRQNPAEPVREKGDKRLVIMDEEFASALACTKREGNTLSMGIRCFWDSGDYAPLTKNNPVLVRGAHISIITHITMQELAVCLGEVQAVNGFGNRFLWICARRSKLVALPSRMPDAELAPLQRELWRCVGQAQQRGVMTMTSNALELWRHVYPELSQEHTGLAGSIINRAEAQTLRLALLYALLDAQGKIEEPHLQAALVMWRYAQDSARYIFGDRATDPLEDKILEALRAGPLTATELSTVLSRHVPRDRLKPLLQQLEAQQRITITKLKNAGRPRIILALRELSEKSEISEERRNLA</sequence>
<proteinExistence type="predicted"/>
<dbReference type="Proteomes" id="UP000482487">
    <property type="component" value="Unassembled WGS sequence"/>
</dbReference>
<comment type="caution">
    <text evidence="2">The sequence shown here is derived from an EMBL/GenBank/DDBJ whole genome shotgun (WGS) entry which is preliminary data.</text>
</comment>
<evidence type="ECO:0000256" key="1">
    <source>
        <dbReference type="SAM" id="MobiDB-lite"/>
    </source>
</evidence>